<name>A0A9J6G9A0_HAELO</name>
<keyword evidence="2" id="KW-0479">Metal-binding</keyword>
<dbReference type="GO" id="GO:0031123">
    <property type="term" value="P:RNA 3'-end processing"/>
    <property type="evidence" value="ECO:0007669"/>
    <property type="project" value="TreeGrafter"/>
</dbReference>
<feature type="region of interest" description="Disordered" evidence="4">
    <location>
        <begin position="373"/>
        <end position="393"/>
    </location>
</feature>
<keyword evidence="1" id="KW-0808">Transferase</keyword>
<evidence type="ECO:0000313" key="6">
    <source>
        <dbReference type="EMBL" id="KAH9370940.1"/>
    </source>
</evidence>
<dbReference type="PANTHER" id="PTHR12271">
    <property type="entry name" value="POLY A POLYMERASE CID PAP -RELATED"/>
    <property type="match status" value="1"/>
</dbReference>
<sequence length="393" mass="43721">MHVAASPPGPFGLTAPGMPRNDTDRRPIESSQKPGNRDQCENAYAGPQQTSAAPKNCQMDEEGVVMFLGGSSTDRGEGTLPANAFAVMTVFFLQQCKPVVLPVLHGAKVCDESVSYVKPKNLEGRWACENYRSVGQLWVELLYFYAVEFKLNKHVVCIRKPQPILIAEKWNKRYIAIEDPHSSKRNLARSIPSERVYRFVKGCLRSSAVYFLLPQLRSGPMFTMLPGPPHFKDDSEFESASDQEEDKLRGKKERQSQPPELSVLTRANNGNDGEEERGGGAKDNDDDKYLSYDENVNVVSNRHLVPDPATKTKGHKMTTPPPPQQFVKPGPTIPQGIFHDLDLCSAGDFRVQVHPGDSRLRKRTSTGLLNLPEKWTSARGLPRPAPSRIEEAS</sequence>
<dbReference type="SUPFAM" id="SSF81631">
    <property type="entry name" value="PAP/OAS1 substrate-binding domain"/>
    <property type="match status" value="1"/>
</dbReference>
<comment type="caution">
    <text evidence="6">The sequence shown here is derived from an EMBL/GenBank/DDBJ whole genome shotgun (WGS) entry which is preliminary data.</text>
</comment>
<evidence type="ECO:0000256" key="1">
    <source>
        <dbReference type="ARBA" id="ARBA00022679"/>
    </source>
</evidence>
<feature type="region of interest" description="Disordered" evidence="4">
    <location>
        <begin position="1"/>
        <end position="55"/>
    </location>
</feature>
<dbReference type="OrthoDB" id="407432at2759"/>
<proteinExistence type="predicted"/>
<protein>
    <recommendedName>
        <fullName evidence="5">PAP-associated domain-containing protein</fullName>
    </recommendedName>
</protein>
<dbReference type="Gene3D" id="1.10.1410.10">
    <property type="match status" value="1"/>
</dbReference>
<feature type="domain" description="PAP-associated" evidence="5">
    <location>
        <begin position="133"/>
        <end position="182"/>
    </location>
</feature>
<dbReference type="VEuPathDB" id="VectorBase:HLOH_048690"/>
<keyword evidence="7" id="KW-1185">Reference proteome</keyword>
<evidence type="ECO:0000259" key="5">
    <source>
        <dbReference type="Pfam" id="PF03828"/>
    </source>
</evidence>
<feature type="compositionally biased region" description="Basic and acidic residues" evidence="4">
    <location>
        <begin position="276"/>
        <end position="289"/>
    </location>
</feature>
<dbReference type="GO" id="GO:0046872">
    <property type="term" value="F:metal ion binding"/>
    <property type="evidence" value="ECO:0007669"/>
    <property type="project" value="UniProtKB-KW"/>
</dbReference>
<dbReference type="InterPro" id="IPR002058">
    <property type="entry name" value="PAP_assoc"/>
</dbReference>
<keyword evidence="3" id="KW-0460">Magnesium</keyword>
<accession>A0A9J6G9A0</accession>
<feature type="region of interest" description="Disordered" evidence="4">
    <location>
        <begin position="224"/>
        <end position="289"/>
    </location>
</feature>
<feature type="compositionally biased region" description="Acidic residues" evidence="4">
    <location>
        <begin position="235"/>
        <end position="245"/>
    </location>
</feature>
<dbReference type="GO" id="GO:0050265">
    <property type="term" value="F:RNA uridylyltransferase activity"/>
    <property type="evidence" value="ECO:0007669"/>
    <property type="project" value="TreeGrafter"/>
</dbReference>
<reference evidence="6 7" key="1">
    <citation type="journal article" date="2020" name="Cell">
        <title>Large-Scale Comparative Analyses of Tick Genomes Elucidate Their Genetic Diversity and Vector Capacities.</title>
        <authorList>
            <consortium name="Tick Genome and Microbiome Consortium (TIGMIC)"/>
            <person name="Jia N."/>
            <person name="Wang J."/>
            <person name="Shi W."/>
            <person name="Du L."/>
            <person name="Sun Y."/>
            <person name="Zhan W."/>
            <person name="Jiang J.F."/>
            <person name="Wang Q."/>
            <person name="Zhang B."/>
            <person name="Ji P."/>
            <person name="Bell-Sakyi L."/>
            <person name="Cui X.M."/>
            <person name="Yuan T.T."/>
            <person name="Jiang B.G."/>
            <person name="Yang W.F."/>
            <person name="Lam T.T."/>
            <person name="Chang Q.C."/>
            <person name="Ding S.J."/>
            <person name="Wang X.J."/>
            <person name="Zhu J.G."/>
            <person name="Ruan X.D."/>
            <person name="Zhao L."/>
            <person name="Wei J.T."/>
            <person name="Ye R.Z."/>
            <person name="Que T.C."/>
            <person name="Du C.H."/>
            <person name="Zhou Y.H."/>
            <person name="Cheng J.X."/>
            <person name="Dai P.F."/>
            <person name="Guo W.B."/>
            <person name="Han X.H."/>
            <person name="Huang E.J."/>
            <person name="Li L.F."/>
            <person name="Wei W."/>
            <person name="Gao Y.C."/>
            <person name="Liu J.Z."/>
            <person name="Shao H.Z."/>
            <person name="Wang X."/>
            <person name="Wang C.C."/>
            <person name="Yang T.C."/>
            <person name="Huo Q.B."/>
            <person name="Li W."/>
            <person name="Chen H.Y."/>
            <person name="Chen S.E."/>
            <person name="Zhou L.G."/>
            <person name="Ni X.B."/>
            <person name="Tian J.H."/>
            <person name="Sheng Y."/>
            <person name="Liu T."/>
            <person name="Pan Y.S."/>
            <person name="Xia L.Y."/>
            <person name="Li J."/>
            <person name="Zhao F."/>
            <person name="Cao W.C."/>
        </authorList>
    </citation>
    <scope>NUCLEOTIDE SEQUENCE [LARGE SCALE GENOMIC DNA]</scope>
    <source>
        <strain evidence="6">HaeL-2018</strain>
    </source>
</reference>
<organism evidence="6 7">
    <name type="scientific">Haemaphysalis longicornis</name>
    <name type="common">Bush tick</name>
    <dbReference type="NCBI Taxonomy" id="44386"/>
    <lineage>
        <taxon>Eukaryota</taxon>
        <taxon>Metazoa</taxon>
        <taxon>Ecdysozoa</taxon>
        <taxon>Arthropoda</taxon>
        <taxon>Chelicerata</taxon>
        <taxon>Arachnida</taxon>
        <taxon>Acari</taxon>
        <taxon>Parasitiformes</taxon>
        <taxon>Ixodida</taxon>
        <taxon>Ixodoidea</taxon>
        <taxon>Ixodidae</taxon>
        <taxon>Haemaphysalinae</taxon>
        <taxon>Haemaphysalis</taxon>
    </lineage>
</organism>
<dbReference type="Proteomes" id="UP000821853">
    <property type="component" value="Chromosome 3"/>
</dbReference>
<evidence type="ECO:0000256" key="3">
    <source>
        <dbReference type="ARBA" id="ARBA00022842"/>
    </source>
</evidence>
<evidence type="ECO:0000256" key="4">
    <source>
        <dbReference type="SAM" id="MobiDB-lite"/>
    </source>
</evidence>
<dbReference type="Pfam" id="PF03828">
    <property type="entry name" value="PAP_assoc"/>
    <property type="match status" value="1"/>
</dbReference>
<evidence type="ECO:0000313" key="7">
    <source>
        <dbReference type="Proteomes" id="UP000821853"/>
    </source>
</evidence>
<dbReference type="EMBL" id="JABSTR010000005">
    <property type="protein sequence ID" value="KAH9370940.1"/>
    <property type="molecule type" value="Genomic_DNA"/>
</dbReference>
<dbReference type="AlphaFoldDB" id="A0A9J6G9A0"/>
<evidence type="ECO:0000256" key="2">
    <source>
        <dbReference type="ARBA" id="ARBA00022723"/>
    </source>
</evidence>
<dbReference type="PANTHER" id="PTHR12271:SF66">
    <property type="entry name" value="TERMINAL URIDYLYLTRANSFERASE TAILOR"/>
    <property type="match status" value="1"/>
</dbReference>
<gene>
    <name evidence="6" type="ORF">HPB48_012243</name>
</gene>